<dbReference type="InterPro" id="IPR036237">
    <property type="entry name" value="Xyl_isomerase-like_sf"/>
</dbReference>
<accession>A0A917D7G0</accession>
<evidence type="ECO:0000313" key="3">
    <source>
        <dbReference type="Proteomes" id="UP000637643"/>
    </source>
</evidence>
<dbReference type="Pfam" id="PF01261">
    <property type="entry name" value="AP_endonuc_2"/>
    <property type="match status" value="1"/>
</dbReference>
<gene>
    <name evidence="2" type="ORF">GCM10010912_67620</name>
</gene>
<keyword evidence="2" id="KW-0413">Isomerase</keyword>
<dbReference type="PANTHER" id="PTHR12110">
    <property type="entry name" value="HYDROXYPYRUVATE ISOMERASE"/>
    <property type="match status" value="1"/>
</dbReference>
<comment type="caution">
    <text evidence="2">The sequence shown here is derived from an EMBL/GenBank/DDBJ whole genome shotgun (WGS) entry which is preliminary data.</text>
</comment>
<dbReference type="InterPro" id="IPR050312">
    <property type="entry name" value="IolE/XylAMocC-like"/>
</dbReference>
<reference evidence="2" key="2">
    <citation type="submission" date="2020-09" db="EMBL/GenBank/DDBJ databases">
        <authorList>
            <person name="Sun Q."/>
            <person name="Zhou Y."/>
        </authorList>
    </citation>
    <scope>NUCLEOTIDE SEQUENCE</scope>
    <source>
        <strain evidence="2">CGMCC 1.16134</strain>
    </source>
</reference>
<reference evidence="2" key="1">
    <citation type="journal article" date="2014" name="Int. J. Syst. Evol. Microbiol.">
        <title>Complete genome sequence of Corynebacterium casei LMG S-19264T (=DSM 44701T), isolated from a smear-ripened cheese.</title>
        <authorList>
            <consortium name="US DOE Joint Genome Institute (JGI-PGF)"/>
            <person name="Walter F."/>
            <person name="Albersmeier A."/>
            <person name="Kalinowski J."/>
            <person name="Ruckert C."/>
        </authorList>
    </citation>
    <scope>NUCLEOTIDE SEQUENCE</scope>
    <source>
        <strain evidence="2">CGMCC 1.16134</strain>
    </source>
</reference>
<name>A0A917D7G0_9BACL</name>
<dbReference type="GO" id="GO:0016853">
    <property type="term" value="F:isomerase activity"/>
    <property type="evidence" value="ECO:0007669"/>
    <property type="project" value="UniProtKB-KW"/>
</dbReference>
<proteinExistence type="predicted"/>
<organism evidence="2 3">
    <name type="scientific">Paenibacillus albidus</name>
    <dbReference type="NCBI Taxonomy" id="2041023"/>
    <lineage>
        <taxon>Bacteria</taxon>
        <taxon>Bacillati</taxon>
        <taxon>Bacillota</taxon>
        <taxon>Bacilli</taxon>
        <taxon>Bacillales</taxon>
        <taxon>Paenibacillaceae</taxon>
        <taxon>Paenibacillus</taxon>
    </lineage>
</organism>
<dbReference type="Gene3D" id="3.20.20.150">
    <property type="entry name" value="Divalent-metal-dependent TIM barrel enzymes"/>
    <property type="match status" value="1"/>
</dbReference>
<dbReference type="InterPro" id="IPR013022">
    <property type="entry name" value="Xyl_isomerase-like_TIM-brl"/>
</dbReference>
<dbReference type="RefSeq" id="WP_229696512.1">
    <property type="nucleotide sequence ID" value="NZ_BMKR01000064.1"/>
</dbReference>
<dbReference type="EMBL" id="BMKR01000064">
    <property type="protein sequence ID" value="GGG13682.1"/>
    <property type="molecule type" value="Genomic_DNA"/>
</dbReference>
<dbReference type="PANTHER" id="PTHR12110:SF41">
    <property type="entry name" value="INOSOSE DEHYDRATASE"/>
    <property type="match status" value="1"/>
</dbReference>
<evidence type="ECO:0000313" key="2">
    <source>
        <dbReference type="EMBL" id="GGG13682.1"/>
    </source>
</evidence>
<protein>
    <submittedName>
        <fullName evidence="2">Sugar phosphate isomerase</fullName>
    </submittedName>
</protein>
<keyword evidence="3" id="KW-1185">Reference proteome</keyword>
<dbReference type="SUPFAM" id="SSF51658">
    <property type="entry name" value="Xylose isomerase-like"/>
    <property type="match status" value="1"/>
</dbReference>
<sequence length="257" mass="28553">MAHQVQQIGIQMYTLRDRTQQDFLGTLREVADLGYEAVEFAGYFGVSAKELRDTLDGLGLAAPSAHIGLDFSGLTEMKSALSREIEYAQELGLQYIITPSAPVPQNPSLDDVKRLIPFFEQASELVVAAGLKYGYHNHAYEFQKVDGKAIIDIWLESIPEERMIAEFDLGWVQVGGASPADYISRYAGRVPIVHIKDFGAGGVEKELGQGEVDFQKVFDLADASGILYYMVEQEVYISSSLESAKDCLEYFRKMGML</sequence>
<dbReference type="AlphaFoldDB" id="A0A917D7G0"/>
<evidence type="ECO:0000259" key="1">
    <source>
        <dbReference type="Pfam" id="PF01261"/>
    </source>
</evidence>
<dbReference type="Proteomes" id="UP000637643">
    <property type="component" value="Unassembled WGS sequence"/>
</dbReference>
<feature type="domain" description="Xylose isomerase-like TIM barrel" evidence="1">
    <location>
        <begin position="27"/>
        <end position="252"/>
    </location>
</feature>